<organism evidence="1 3">
    <name type="scientific">Alteromonas mediterranea</name>
    <dbReference type="NCBI Taxonomy" id="314275"/>
    <lineage>
        <taxon>Bacteria</taxon>
        <taxon>Pseudomonadati</taxon>
        <taxon>Pseudomonadota</taxon>
        <taxon>Gammaproteobacteria</taxon>
        <taxon>Alteromonadales</taxon>
        <taxon>Alteromonadaceae</taxon>
        <taxon>Alteromonas/Salinimonas group</taxon>
        <taxon>Alteromonas</taxon>
    </lineage>
</organism>
<dbReference type="EMBL" id="CP013928">
    <property type="protein sequence ID" value="AMJ78405.1"/>
    <property type="molecule type" value="Genomic_DNA"/>
</dbReference>
<protein>
    <submittedName>
        <fullName evidence="1">Uncharacterized protein</fullName>
    </submittedName>
</protein>
<evidence type="ECO:0000313" key="4">
    <source>
        <dbReference type="Proteomes" id="UP000182101"/>
    </source>
</evidence>
<sequence length="60" mass="6832">MSSTAIFTIGSAKLNDALFEPVTIVRLGWNGWHYTAFKGNANRAGCLLYRIWVRLERSEE</sequence>
<name>A0AAC8XJ65_9ALTE</name>
<dbReference type="Proteomes" id="UP000182101">
    <property type="component" value="Chromosome"/>
</dbReference>
<dbReference type="EMBL" id="CP018024">
    <property type="protein sequence ID" value="APD89678.1"/>
    <property type="molecule type" value="Genomic_DNA"/>
</dbReference>
<reference evidence="2 4" key="2">
    <citation type="submission" date="2016-11" db="EMBL/GenBank/DDBJ databases">
        <title>Networking in microbes: conjugative elements and plasmids in the genus Alteromonas.</title>
        <authorList>
            <person name="Lopez-Perez M."/>
            <person name="Ramon-Marco N."/>
            <person name="Rodriguez-Valera F."/>
        </authorList>
    </citation>
    <scope>NUCLEOTIDE SEQUENCE [LARGE SCALE GENOMIC DNA]</scope>
    <source>
        <strain evidence="2 4">CP48</strain>
    </source>
</reference>
<gene>
    <name evidence="1" type="ORF">AV942_08920</name>
    <name evidence="2" type="ORF">BM524_07660</name>
</gene>
<evidence type="ECO:0000313" key="1">
    <source>
        <dbReference type="EMBL" id="AMJ78405.1"/>
    </source>
</evidence>
<evidence type="ECO:0000313" key="2">
    <source>
        <dbReference type="EMBL" id="APD89678.1"/>
    </source>
</evidence>
<evidence type="ECO:0000313" key="3">
    <source>
        <dbReference type="Proteomes" id="UP000061468"/>
    </source>
</evidence>
<dbReference type="AlphaFoldDB" id="A0AAC8XJ65"/>
<dbReference type="Proteomes" id="UP000061468">
    <property type="component" value="Chromosome"/>
</dbReference>
<reference evidence="1 3" key="1">
    <citation type="submission" date="2015-12" db="EMBL/GenBank/DDBJ databases">
        <title>Intraspecies pangenome expansion in the marine bacterium Alteromonas.</title>
        <authorList>
            <person name="Lopez-Perez M."/>
            <person name="Rodriguez-Valera F."/>
        </authorList>
    </citation>
    <scope>NUCLEOTIDE SEQUENCE [LARGE SCALE GENOMIC DNA]</scope>
    <source>
        <strain evidence="1 3">UM8</strain>
    </source>
</reference>
<proteinExistence type="predicted"/>
<accession>A0AAC8XJ65</accession>